<dbReference type="OrthoDB" id="9133279at2"/>
<dbReference type="AlphaFoldDB" id="A0A2G8TIX4"/>
<proteinExistence type="predicted"/>
<sequence>MQESKQFFPHAQRGVSLTGLIFVMAVIGVVAVFAMKVFPTYLEYKASKDGIIAAKAAGGTVVEMQQSFDKNADINRIEAITGKDLVITKDTGETEISFAYEKRIPIAGNVTLLIDYAATTAKNGVVALKPDTAAR</sequence>
<dbReference type="Proteomes" id="UP000230390">
    <property type="component" value="Unassembled WGS sequence"/>
</dbReference>
<keyword evidence="3" id="KW-1185">Reference proteome</keyword>
<organism evidence="2 3">
    <name type="scientific">Massilia eurypsychrophila</name>
    <dbReference type="NCBI Taxonomy" id="1485217"/>
    <lineage>
        <taxon>Bacteria</taxon>
        <taxon>Pseudomonadati</taxon>
        <taxon>Pseudomonadota</taxon>
        <taxon>Betaproteobacteria</taxon>
        <taxon>Burkholderiales</taxon>
        <taxon>Oxalobacteraceae</taxon>
        <taxon>Telluria group</taxon>
        <taxon>Massilia</taxon>
    </lineage>
</organism>
<name>A0A2G8TIX4_9BURK</name>
<evidence type="ECO:0000313" key="3">
    <source>
        <dbReference type="Proteomes" id="UP000230390"/>
    </source>
</evidence>
<gene>
    <name evidence="2" type="ORF">CR105_06075</name>
</gene>
<reference evidence="2 3" key="1">
    <citation type="submission" date="2017-10" db="EMBL/GenBank/DDBJ databases">
        <title>Massilia psychrophilum sp. nov., a novel purple-pigmented bacterium isolated from Tianshan glacier, Xinjiang Municipality, China.</title>
        <authorList>
            <person name="Wang H."/>
        </authorList>
    </citation>
    <scope>NUCLEOTIDE SEQUENCE [LARGE SCALE GENOMIC DNA]</scope>
    <source>
        <strain evidence="2 3">JCM 30074</strain>
    </source>
</reference>
<protein>
    <submittedName>
        <fullName evidence="2">DUF4845 domain-containing protein</fullName>
    </submittedName>
</protein>
<evidence type="ECO:0000313" key="2">
    <source>
        <dbReference type="EMBL" id="PIL45995.1"/>
    </source>
</evidence>
<comment type="caution">
    <text evidence="2">The sequence shown here is derived from an EMBL/GenBank/DDBJ whole genome shotgun (WGS) entry which is preliminary data.</text>
</comment>
<dbReference type="EMBL" id="PDOC01000003">
    <property type="protein sequence ID" value="PIL45995.1"/>
    <property type="molecule type" value="Genomic_DNA"/>
</dbReference>
<dbReference type="Pfam" id="PF16137">
    <property type="entry name" value="DUF4845"/>
    <property type="match status" value="1"/>
</dbReference>
<dbReference type="InterPro" id="IPR032314">
    <property type="entry name" value="DUF4845"/>
</dbReference>
<feature type="transmembrane region" description="Helical" evidence="1">
    <location>
        <begin position="20"/>
        <end position="38"/>
    </location>
</feature>
<keyword evidence="1" id="KW-0472">Membrane</keyword>
<keyword evidence="1" id="KW-0812">Transmembrane</keyword>
<keyword evidence="1" id="KW-1133">Transmembrane helix</keyword>
<dbReference type="RefSeq" id="WP_099787558.1">
    <property type="nucleotide sequence ID" value="NZ_JBHLYV010000029.1"/>
</dbReference>
<accession>A0A2G8TIX4</accession>
<evidence type="ECO:0000256" key="1">
    <source>
        <dbReference type="SAM" id="Phobius"/>
    </source>
</evidence>